<dbReference type="InterPro" id="IPR027417">
    <property type="entry name" value="P-loop_NTPase"/>
</dbReference>
<sequence>MASVGGLVAAHPAPTAKFAVIGAGVSRTGTKSFGEALSIVLGGPVHDAGVQAIVGPQEVAQRWLEVLELASIPPSSRSDTQQYKMQWLLSALTEGYVGTVDWPANFLTEELLQLYPEAIVICTTRDFDGWARSMAVLGQMMNNWYFPILMSVVPKLSLHKRQRELWDKMVEIRYHVSSRAGENFTIATHENYLRKKIPKEKLHFYNVQSGWGPLCEILGVEVPSCPFPYRNKGDEIQRTFRKYMCIGGAIWTGILGSALVAGWFLVRNSRLKLLKAFT</sequence>
<evidence type="ECO:0000256" key="1">
    <source>
        <dbReference type="SAM" id="Phobius"/>
    </source>
</evidence>
<dbReference type="OrthoDB" id="408152at2759"/>
<accession>A0A139GUS1</accession>
<dbReference type="EMBL" id="LFZN01000360">
    <property type="protein sequence ID" value="KXS93921.1"/>
    <property type="molecule type" value="Genomic_DNA"/>
</dbReference>
<dbReference type="InterPro" id="IPR040632">
    <property type="entry name" value="Sulfotransfer_4"/>
</dbReference>
<feature type="transmembrane region" description="Helical" evidence="1">
    <location>
        <begin position="246"/>
        <end position="266"/>
    </location>
</feature>
<dbReference type="Proteomes" id="UP000070133">
    <property type="component" value="Unassembled WGS sequence"/>
</dbReference>
<keyword evidence="1" id="KW-1133">Transmembrane helix</keyword>
<keyword evidence="1" id="KW-0812">Transmembrane</keyword>
<dbReference type="PANTHER" id="PTHR36978">
    <property type="entry name" value="P-LOOP CONTAINING NUCLEOTIDE TRIPHOSPHATE HYDROLASE"/>
    <property type="match status" value="1"/>
</dbReference>
<dbReference type="AlphaFoldDB" id="A0A139GUS1"/>
<comment type="caution">
    <text evidence="2">The sequence shown here is derived from an EMBL/GenBank/DDBJ whole genome shotgun (WGS) entry which is preliminary data.</text>
</comment>
<evidence type="ECO:0000313" key="3">
    <source>
        <dbReference type="Proteomes" id="UP000070133"/>
    </source>
</evidence>
<protein>
    <submittedName>
        <fullName evidence="2">Uncharacterized protein</fullName>
    </submittedName>
</protein>
<dbReference type="SUPFAM" id="SSF52540">
    <property type="entry name" value="P-loop containing nucleoside triphosphate hydrolases"/>
    <property type="match status" value="1"/>
</dbReference>
<dbReference type="Pfam" id="PF17784">
    <property type="entry name" value="Sulfotransfer_4"/>
    <property type="match status" value="1"/>
</dbReference>
<name>A0A139GUS1_9PEZI</name>
<keyword evidence="3" id="KW-1185">Reference proteome</keyword>
<keyword evidence="1" id="KW-0472">Membrane</keyword>
<dbReference type="Gene3D" id="3.40.50.300">
    <property type="entry name" value="P-loop containing nucleotide triphosphate hydrolases"/>
    <property type="match status" value="1"/>
</dbReference>
<gene>
    <name evidence="2" type="ORF">AC578_6803</name>
</gene>
<organism evidence="2 3">
    <name type="scientific">Pseudocercospora eumusae</name>
    <dbReference type="NCBI Taxonomy" id="321146"/>
    <lineage>
        <taxon>Eukaryota</taxon>
        <taxon>Fungi</taxon>
        <taxon>Dikarya</taxon>
        <taxon>Ascomycota</taxon>
        <taxon>Pezizomycotina</taxon>
        <taxon>Dothideomycetes</taxon>
        <taxon>Dothideomycetidae</taxon>
        <taxon>Mycosphaerellales</taxon>
        <taxon>Mycosphaerellaceae</taxon>
        <taxon>Pseudocercospora</taxon>
    </lineage>
</organism>
<evidence type="ECO:0000313" key="2">
    <source>
        <dbReference type="EMBL" id="KXS93921.1"/>
    </source>
</evidence>
<reference evidence="2 3" key="1">
    <citation type="submission" date="2015-07" db="EMBL/GenBank/DDBJ databases">
        <title>Comparative genomics of the Sigatoka disease complex on banana suggests a link between parallel evolutionary changes in Pseudocercospora fijiensis and Pseudocercospora eumusae and increased virulence on the banana host.</title>
        <authorList>
            <person name="Chang T.-C."/>
            <person name="Salvucci A."/>
            <person name="Crous P.W."/>
            <person name="Stergiopoulos I."/>
        </authorList>
    </citation>
    <scope>NUCLEOTIDE SEQUENCE [LARGE SCALE GENOMIC DNA]</scope>
    <source>
        <strain evidence="2 3">CBS 114824</strain>
    </source>
</reference>
<proteinExistence type="predicted"/>
<dbReference type="STRING" id="321146.A0A139GUS1"/>
<dbReference type="PANTHER" id="PTHR36978:SF3">
    <property type="entry name" value="P-LOOP CONTAINING NUCLEOSIDE TRIPHOSPHATE HYDROLASE PROTEIN"/>
    <property type="match status" value="1"/>
</dbReference>